<dbReference type="EMBL" id="JADGKB010000101">
    <property type="protein sequence ID" value="KAJ3253754.1"/>
    <property type="molecule type" value="Genomic_DNA"/>
</dbReference>
<evidence type="ECO:0008006" key="4">
    <source>
        <dbReference type="Google" id="ProtNLM"/>
    </source>
</evidence>
<sequence length="134" mass="14561">MSDEVYSSQDGMAVDTPKKSPVVDDKEWSTGLFGCFADVTTCVKALFCPCIVYAQNKQVLNRTGSIGPDALLYCCGIDFWCCGSTGAIGGSNRSEIRSSRNIQGSFASDFITHCFCAPCALTQEKLELELMKEE</sequence>
<reference evidence="2" key="1">
    <citation type="submission" date="2020-05" db="EMBL/GenBank/DDBJ databases">
        <title>Phylogenomic resolution of chytrid fungi.</title>
        <authorList>
            <person name="Stajich J.E."/>
            <person name="Amses K."/>
            <person name="Simmons R."/>
            <person name="Seto K."/>
            <person name="Myers J."/>
            <person name="Bonds A."/>
            <person name="Quandt C.A."/>
            <person name="Barry K."/>
            <person name="Liu P."/>
            <person name="Grigoriev I."/>
            <person name="Longcore J.E."/>
            <person name="James T.Y."/>
        </authorList>
    </citation>
    <scope>NUCLEOTIDE SEQUENCE</scope>
    <source>
        <strain evidence="2">PLAUS21</strain>
    </source>
</reference>
<accession>A0AAD5UFB8</accession>
<protein>
    <recommendedName>
        <fullName evidence="4">PLAC8 family protein</fullName>
    </recommendedName>
</protein>
<evidence type="ECO:0000256" key="1">
    <source>
        <dbReference type="SAM" id="MobiDB-lite"/>
    </source>
</evidence>
<dbReference type="AlphaFoldDB" id="A0AAD5UFB8"/>
<name>A0AAD5UFB8_9FUNG</name>
<dbReference type="Pfam" id="PF04749">
    <property type="entry name" value="PLAC8"/>
    <property type="match status" value="1"/>
</dbReference>
<proteinExistence type="predicted"/>
<evidence type="ECO:0000313" key="2">
    <source>
        <dbReference type="EMBL" id="KAJ3253754.1"/>
    </source>
</evidence>
<feature type="region of interest" description="Disordered" evidence="1">
    <location>
        <begin position="1"/>
        <end position="20"/>
    </location>
</feature>
<evidence type="ECO:0000313" key="3">
    <source>
        <dbReference type="Proteomes" id="UP001210925"/>
    </source>
</evidence>
<dbReference type="InterPro" id="IPR006461">
    <property type="entry name" value="PLAC_motif_containing"/>
</dbReference>
<dbReference type="Proteomes" id="UP001210925">
    <property type="component" value="Unassembled WGS sequence"/>
</dbReference>
<organism evidence="2 3">
    <name type="scientific">Boothiomyces macroporosus</name>
    <dbReference type="NCBI Taxonomy" id="261099"/>
    <lineage>
        <taxon>Eukaryota</taxon>
        <taxon>Fungi</taxon>
        <taxon>Fungi incertae sedis</taxon>
        <taxon>Chytridiomycota</taxon>
        <taxon>Chytridiomycota incertae sedis</taxon>
        <taxon>Chytridiomycetes</taxon>
        <taxon>Rhizophydiales</taxon>
        <taxon>Terramycetaceae</taxon>
        <taxon>Boothiomyces</taxon>
    </lineage>
</organism>
<gene>
    <name evidence="2" type="ORF">HK103_000346</name>
</gene>
<keyword evidence="3" id="KW-1185">Reference proteome</keyword>
<dbReference type="PANTHER" id="PTHR15907">
    <property type="entry name" value="DUF614 FAMILY PROTEIN-RELATED"/>
    <property type="match status" value="1"/>
</dbReference>
<dbReference type="NCBIfam" id="TIGR01571">
    <property type="entry name" value="A_thal_Cys_rich"/>
    <property type="match status" value="1"/>
</dbReference>
<comment type="caution">
    <text evidence="2">The sequence shown here is derived from an EMBL/GenBank/DDBJ whole genome shotgun (WGS) entry which is preliminary data.</text>
</comment>
<feature type="compositionally biased region" description="Polar residues" evidence="1">
    <location>
        <begin position="1"/>
        <end position="10"/>
    </location>
</feature>